<keyword evidence="3" id="KW-1185">Reference proteome</keyword>
<dbReference type="Pfam" id="PF17921">
    <property type="entry name" value="Integrase_H2C2"/>
    <property type="match status" value="1"/>
</dbReference>
<organism evidence="2 3">
    <name type="scientific">Haemaphysalis longicornis</name>
    <name type="common">Bush tick</name>
    <dbReference type="NCBI Taxonomy" id="44386"/>
    <lineage>
        <taxon>Eukaryota</taxon>
        <taxon>Metazoa</taxon>
        <taxon>Ecdysozoa</taxon>
        <taxon>Arthropoda</taxon>
        <taxon>Chelicerata</taxon>
        <taxon>Arachnida</taxon>
        <taxon>Acari</taxon>
        <taxon>Parasitiformes</taxon>
        <taxon>Ixodida</taxon>
        <taxon>Ixodoidea</taxon>
        <taxon>Ixodidae</taxon>
        <taxon>Haemaphysalinae</taxon>
        <taxon>Haemaphysalis</taxon>
    </lineage>
</organism>
<dbReference type="OrthoDB" id="6514906at2759"/>
<evidence type="ECO:0000313" key="2">
    <source>
        <dbReference type="EMBL" id="KAH9364157.1"/>
    </source>
</evidence>
<evidence type="ECO:0000313" key="3">
    <source>
        <dbReference type="Proteomes" id="UP000821853"/>
    </source>
</evidence>
<protein>
    <recommendedName>
        <fullName evidence="1">Integrase zinc-binding domain-containing protein</fullName>
    </recommendedName>
</protein>
<dbReference type="PANTHER" id="PTHR47266">
    <property type="entry name" value="ENDONUCLEASE-RELATED"/>
    <property type="match status" value="1"/>
</dbReference>
<dbReference type="OMA" id="TRDVWAF"/>
<dbReference type="InterPro" id="IPR052160">
    <property type="entry name" value="Gypsy_RT_Integrase-like"/>
</dbReference>
<proteinExistence type="predicted"/>
<feature type="domain" description="Integrase zinc-binding" evidence="1">
    <location>
        <begin position="2"/>
        <end position="32"/>
    </location>
</feature>
<sequence length="88" mass="10081">MRLLSSQYYSPDIITDVSKYIRHCDTCKRCKKTKTKRFGTLESLPAAEQPFDLLAMDTIGGFANYGSPKRFIHLVVDHATRDVWAFAH</sequence>
<reference evidence="2 3" key="1">
    <citation type="journal article" date="2020" name="Cell">
        <title>Large-Scale Comparative Analyses of Tick Genomes Elucidate Their Genetic Diversity and Vector Capacities.</title>
        <authorList>
            <consortium name="Tick Genome and Microbiome Consortium (TIGMIC)"/>
            <person name="Jia N."/>
            <person name="Wang J."/>
            <person name="Shi W."/>
            <person name="Du L."/>
            <person name="Sun Y."/>
            <person name="Zhan W."/>
            <person name="Jiang J.F."/>
            <person name="Wang Q."/>
            <person name="Zhang B."/>
            <person name="Ji P."/>
            <person name="Bell-Sakyi L."/>
            <person name="Cui X.M."/>
            <person name="Yuan T.T."/>
            <person name="Jiang B.G."/>
            <person name="Yang W.F."/>
            <person name="Lam T.T."/>
            <person name="Chang Q.C."/>
            <person name="Ding S.J."/>
            <person name="Wang X.J."/>
            <person name="Zhu J.G."/>
            <person name="Ruan X.D."/>
            <person name="Zhao L."/>
            <person name="Wei J.T."/>
            <person name="Ye R.Z."/>
            <person name="Que T.C."/>
            <person name="Du C.H."/>
            <person name="Zhou Y.H."/>
            <person name="Cheng J.X."/>
            <person name="Dai P.F."/>
            <person name="Guo W.B."/>
            <person name="Han X.H."/>
            <person name="Huang E.J."/>
            <person name="Li L.F."/>
            <person name="Wei W."/>
            <person name="Gao Y.C."/>
            <person name="Liu J.Z."/>
            <person name="Shao H.Z."/>
            <person name="Wang X."/>
            <person name="Wang C.C."/>
            <person name="Yang T.C."/>
            <person name="Huo Q.B."/>
            <person name="Li W."/>
            <person name="Chen H.Y."/>
            <person name="Chen S.E."/>
            <person name="Zhou L.G."/>
            <person name="Ni X.B."/>
            <person name="Tian J.H."/>
            <person name="Sheng Y."/>
            <person name="Liu T."/>
            <person name="Pan Y.S."/>
            <person name="Xia L.Y."/>
            <person name="Li J."/>
            <person name="Zhao F."/>
            <person name="Cao W.C."/>
        </authorList>
    </citation>
    <scope>NUCLEOTIDE SEQUENCE [LARGE SCALE GENOMIC DNA]</scope>
    <source>
        <strain evidence="2">HaeL-2018</strain>
    </source>
</reference>
<dbReference type="EMBL" id="JABSTR010000002">
    <property type="protein sequence ID" value="KAH9364157.1"/>
    <property type="molecule type" value="Genomic_DNA"/>
</dbReference>
<gene>
    <name evidence="2" type="ORF">HPB48_021016</name>
</gene>
<dbReference type="VEuPathDB" id="VectorBase:HLOH_055443"/>
<name>A0A9J6FM90_HAELO</name>
<evidence type="ECO:0000259" key="1">
    <source>
        <dbReference type="Pfam" id="PF17921"/>
    </source>
</evidence>
<dbReference type="InterPro" id="IPR041588">
    <property type="entry name" value="Integrase_H2C2"/>
</dbReference>
<comment type="caution">
    <text evidence="2">The sequence shown here is derived from an EMBL/GenBank/DDBJ whole genome shotgun (WGS) entry which is preliminary data.</text>
</comment>
<dbReference type="AlphaFoldDB" id="A0A9J6FM90"/>
<dbReference type="Proteomes" id="UP000821853">
    <property type="component" value="Chromosome 10"/>
</dbReference>
<accession>A0A9J6FM90</accession>